<comment type="similarity">
    <text evidence="1">Belongs to the Gfa family.</text>
</comment>
<evidence type="ECO:0000259" key="5">
    <source>
        <dbReference type="PROSITE" id="PS51891"/>
    </source>
</evidence>
<dbReference type="PANTHER" id="PTHR33337:SF40">
    <property type="entry name" value="CENP-V_GFA DOMAIN-CONTAINING PROTEIN-RELATED"/>
    <property type="match status" value="1"/>
</dbReference>
<keyword evidence="3" id="KW-0862">Zinc</keyword>
<feature type="domain" description="CENP-V/GFA" evidence="5">
    <location>
        <begin position="11"/>
        <end position="125"/>
    </location>
</feature>
<dbReference type="PROSITE" id="PS51891">
    <property type="entry name" value="CENP_V_GFA"/>
    <property type="match status" value="1"/>
</dbReference>
<dbReference type="Gene3D" id="3.90.1590.10">
    <property type="entry name" value="glutathione-dependent formaldehyde- activating enzyme (gfa)"/>
    <property type="match status" value="1"/>
</dbReference>
<evidence type="ECO:0000256" key="2">
    <source>
        <dbReference type="ARBA" id="ARBA00022723"/>
    </source>
</evidence>
<keyword evidence="2" id="KW-0479">Metal-binding</keyword>
<name>A0A4R1NJW3_9RHOB</name>
<protein>
    <recommendedName>
        <fullName evidence="5">CENP-V/GFA domain-containing protein</fullName>
    </recommendedName>
</protein>
<dbReference type="AlphaFoldDB" id="A0A4R1NJW3"/>
<dbReference type="GO" id="GO:0046872">
    <property type="term" value="F:metal ion binding"/>
    <property type="evidence" value="ECO:0007669"/>
    <property type="project" value="UniProtKB-KW"/>
</dbReference>
<dbReference type="InterPro" id="IPR011057">
    <property type="entry name" value="Mss4-like_sf"/>
</dbReference>
<keyword evidence="7" id="KW-1185">Reference proteome</keyword>
<organism evidence="6 7">
    <name type="scientific">Shimia isoporae</name>
    <dbReference type="NCBI Taxonomy" id="647720"/>
    <lineage>
        <taxon>Bacteria</taxon>
        <taxon>Pseudomonadati</taxon>
        <taxon>Pseudomonadota</taxon>
        <taxon>Alphaproteobacteria</taxon>
        <taxon>Rhodobacterales</taxon>
        <taxon>Roseobacteraceae</taxon>
    </lineage>
</organism>
<accession>A0A4R1NJW3</accession>
<evidence type="ECO:0000256" key="1">
    <source>
        <dbReference type="ARBA" id="ARBA00005495"/>
    </source>
</evidence>
<gene>
    <name evidence="6" type="ORF">BXY66_0614</name>
</gene>
<dbReference type="GO" id="GO:0016846">
    <property type="term" value="F:carbon-sulfur lyase activity"/>
    <property type="evidence" value="ECO:0007669"/>
    <property type="project" value="InterPro"/>
</dbReference>
<dbReference type="Proteomes" id="UP000295673">
    <property type="component" value="Unassembled WGS sequence"/>
</dbReference>
<dbReference type="Pfam" id="PF04828">
    <property type="entry name" value="GFA"/>
    <property type="match status" value="1"/>
</dbReference>
<evidence type="ECO:0000256" key="4">
    <source>
        <dbReference type="ARBA" id="ARBA00023239"/>
    </source>
</evidence>
<sequence>MPSKDSTNKAFSGRCYCGAVLLRSKMPPTTVAYCHCSDCRRWTGAPLPAFAAFGATDLTVSPEQDAGVSHSEGVTRWNCHSCGSPLMARFEYLPDQVYVPLGLLDQAADLPPALHCHSEAAYPWLHVDDDIPRITGTARDTLNNAT</sequence>
<keyword evidence="4" id="KW-0456">Lyase</keyword>
<evidence type="ECO:0000313" key="6">
    <source>
        <dbReference type="EMBL" id="TCL08577.1"/>
    </source>
</evidence>
<dbReference type="SUPFAM" id="SSF51316">
    <property type="entry name" value="Mss4-like"/>
    <property type="match status" value="1"/>
</dbReference>
<evidence type="ECO:0000256" key="3">
    <source>
        <dbReference type="ARBA" id="ARBA00022833"/>
    </source>
</evidence>
<comment type="caution">
    <text evidence="6">The sequence shown here is derived from an EMBL/GenBank/DDBJ whole genome shotgun (WGS) entry which is preliminary data.</text>
</comment>
<dbReference type="InterPro" id="IPR006913">
    <property type="entry name" value="CENP-V/GFA"/>
</dbReference>
<dbReference type="PANTHER" id="PTHR33337">
    <property type="entry name" value="GFA DOMAIN-CONTAINING PROTEIN"/>
    <property type="match status" value="1"/>
</dbReference>
<proteinExistence type="inferred from homology"/>
<reference evidence="6 7" key="1">
    <citation type="submission" date="2019-03" db="EMBL/GenBank/DDBJ databases">
        <title>Genomic Encyclopedia of Archaeal and Bacterial Type Strains, Phase II (KMG-II): from individual species to whole genera.</title>
        <authorList>
            <person name="Goeker M."/>
        </authorList>
    </citation>
    <scope>NUCLEOTIDE SEQUENCE [LARGE SCALE GENOMIC DNA]</scope>
    <source>
        <strain evidence="6 7">DSM 26433</strain>
    </source>
</reference>
<evidence type="ECO:0000313" key="7">
    <source>
        <dbReference type="Proteomes" id="UP000295673"/>
    </source>
</evidence>
<dbReference type="EMBL" id="SMGR01000001">
    <property type="protein sequence ID" value="TCL08577.1"/>
    <property type="molecule type" value="Genomic_DNA"/>
</dbReference>